<dbReference type="PROSITE" id="PS50808">
    <property type="entry name" value="ZF_BED"/>
    <property type="match status" value="1"/>
</dbReference>
<dbReference type="SUPFAM" id="SSF57667">
    <property type="entry name" value="beta-beta-alpha zinc fingers"/>
    <property type="match status" value="1"/>
</dbReference>
<sequence>MGKKKRKAPQLEAWCWYCDREFEDDKVLLQHQKAKHYRCHLCPRRLNTAGGLAVHLTQVHKAEPERLENTLPGRDTFDIEIYGMAGIPERDLMEWKARRAAAASKGGAGAGANSAANKRPRIEKMVLSVEALRIQLEAHKALMSGKTPSHPPPGFGPPPPGIAAPPFGVPPASVPGLYNRPPPGFPPPNMAVPPPGIPPYGVPPPGFAGVPPPGAVVPPPGGGMGFPPPSSSSSSTMAPPPPMANFGGASIGGAPSPHQSAIKNGLKSRLVYADPEISPEEKLARTVKYLYRDPLDGAPTQVPAQGERSASADPATAAAAAAAPATEMEAKVEGGGEPPAGQDAASPAAAAAQSPTQANKGGRARASDLF</sequence>
<evidence type="ECO:0000313" key="10">
    <source>
        <dbReference type="EMBL" id="SPO37694.1"/>
    </source>
</evidence>
<feature type="domain" description="BED-type" evidence="9">
    <location>
        <begin position="8"/>
        <end position="67"/>
    </location>
</feature>
<dbReference type="InterPro" id="IPR013087">
    <property type="entry name" value="Znf_C2H2_type"/>
</dbReference>
<dbReference type="OrthoDB" id="1306014at2759"/>
<accession>A0A5C3EZI3</accession>
<dbReference type="InterPro" id="IPR036236">
    <property type="entry name" value="Znf_C2H2_sf"/>
</dbReference>
<dbReference type="PANTHER" id="PTHR23215:SF0">
    <property type="entry name" value="BUB3-INTERACTING AND GLEBS MOTIF-CONTAINING PROTEIN ZNF207"/>
    <property type="match status" value="1"/>
</dbReference>
<evidence type="ECO:0000256" key="6">
    <source>
        <dbReference type="PROSITE-ProRule" id="PRU00042"/>
    </source>
</evidence>
<keyword evidence="4" id="KW-0862">Zinc</keyword>
<feature type="domain" description="C2H2-type" evidence="8">
    <location>
        <begin position="37"/>
        <end position="65"/>
    </location>
</feature>
<dbReference type="GO" id="GO:0005634">
    <property type="term" value="C:nucleus"/>
    <property type="evidence" value="ECO:0007669"/>
    <property type="project" value="UniProtKB-SubCell"/>
</dbReference>
<dbReference type="GO" id="GO:0008270">
    <property type="term" value="F:zinc ion binding"/>
    <property type="evidence" value="ECO:0007669"/>
    <property type="project" value="UniProtKB-KW"/>
</dbReference>
<proteinExistence type="predicted"/>
<dbReference type="PROSITE" id="PS50157">
    <property type="entry name" value="ZINC_FINGER_C2H2_2"/>
    <property type="match status" value="1"/>
</dbReference>
<keyword evidence="5" id="KW-0539">Nucleus</keyword>
<feature type="region of interest" description="Disordered" evidence="7">
    <location>
        <begin position="227"/>
        <end position="262"/>
    </location>
</feature>
<evidence type="ECO:0000256" key="2">
    <source>
        <dbReference type="ARBA" id="ARBA00022723"/>
    </source>
</evidence>
<dbReference type="Gene3D" id="3.30.160.60">
    <property type="entry name" value="Classic Zinc Finger"/>
    <property type="match status" value="1"/>
</dbReference>
<reference evidence="10 11" key="1">
    <citation type="submission" date="2018-03" db="EMBL/GenBank/DDBJ databases">
        <authorList>
            <person name="Guldener U."/>
        </authorList>
    </citation>
    <scope>NUCLEOTIDE SEQUENCE [LARGE SCALE GENOMIC DNA]</scope>
    <source>
        <strain evidence="10 11">DAOM196992</strain>
    </source>
</reference>
<keyword evidence="11" id="KW-1185">Reference proteome</keyword>
<evidence type="ECO:0000256" key="3">
    <source>
        <dbReference type="ARBA" id="ARBA00022771"/>
    </source>
</evidence>
<dbReference type="GO" id="GO:0003677">
    <property type="term" value="F:DNA binding"/>
    <property type="evidence" value="ECO:0007669"/>
    <property type="project" value="InterPro"/>
</dbReference>
<dbReference type="Proteomes" id="UP000323386">
    <property type="component" value="Unassembled WGS sequence"/>
</dbReference>
<protein>
    <submittedName>
        <fullName evidence="10">Related to zinc finger protein</fullName>
    </submittedName>
</protein>
<evidence type="ECO:0000256" key="4">
    <source>
        <dbReference type="ARBA" id="ARBA00022833"/>
    </source>
</evidence>
<evidence type="ECO:0000256" key="1">
    <source>
        <dbReference type="ARBA" id="ARBA00004123"/>
    </source>
</evidence>
<evidence type="ECO:0000256" key="7">
    <source>
        <dbReference type="SAM" id="MobiDB-lite"/>
    </source>
</evidence>
<keyword evidence="3 6" id="KW-0863">Zinc-finger</keyword>
<feature type="compositionally biased region" description="Low complexity" evidence="7">
    <location>
        <begin position="339"/>
        <end position="358"/>
    </location>
</feature>
<gene>
    <name evidence="10" type="ORF">PSFLO_03170</name>
</gene>
<dbReference type="PANTHER" id="PTHR23215">
    <property type="entry name" value="ZINC FINGER PROTEIN 207"/>
    <property type="match status" value="1"/>
</dbReference>
<evidence type="ECO:0000259" key="8">
    <source>
        <dbReference type="PROSITE" id="PS50157"/>
    </source>
</evidence>
<feature type="compositionally biased region" description="Low complexity" evidence="7">
    <location>
        <begin position="309"/>
        <end position="326"/>
    </location>
</feature>
<feature type="region of interest" description="Disordered" evidence="7">
    <location>
        <begin position="294"/>
        <end position="370"/>
    </location>
</feature>
<dbReference type="InterPro" id="IPR003656">
    <property type="entry name" value="Znf_BED"/>
</dbReference>
<keyword evidence="2" id="KW-0479">Metal-binding</keyword>
<dbReference type="AlphaFoldDB" id="A0A5C3EZI3"/>
<dbReference type="PROSITE" id="PS00028">
    <property type="entry name" value="ZINC_FINGER_C2H2_1"/>
    <property type="match status" value="1"/>
</dbReference>
<evidence type="ECO:0000256" key="5">
    <source>
        <dbReference type="ARBA" id="ARBA00023242"/>
    </source>
</evidence>
<dbReference type="SMART" id="SM00355">
    <property type="entry name" value="ZnF_C2H2"/>
    <property type="match status" value="2"/>
</dbReference>
<comment type="subcellular location">
    <subcellularLocation>
        <location evidence="1">Nucleus</location>
    </subcellularLocation>
</comment>
<evidence type="ECO:0000313" key="11">
    <source>
        <dbReference type="Proteomes" id="UP000323386"/>
    </source>
</evidence>
<organism evidence="10 11">
    <name type="scientific">Pseudozyma flocculosa</name>
    <dbReference type="NCBI Taxonomy" id="84751"/>
    <lineage>
        <taxon>Eukaryota</taxon>
        <taxon>Fungi</taxon>
        <taxon>Dikarya</taxon>
        <taxon>Basidiomycota</taxon>
        <taxon>Ustilaginomycotina</taxon>
        <taxon>Ustilaginomycetes</taxon>
        <taxon>Ustilaginales</taxon>
        <taxon>Ustilaginaceae</taxon>
        <taxon>Pseudozyma</taxon>
    </lineage>
</organism>
<name>A0A5C3EZI3_9BASI</name>
<dbReference type="CDD" id="cd20908">
    <property type="entry name" value="SUF4-like"/>
    <property type="match status" value="1"/>
</dbReference>
<dbReference type="EMBL" id="OOIP01000007">
    <property type="protein sequence ID" value="SPO37694.1"/>
    <property type="molecule type" value="Genomic_DNA"/>
</dbReference>
<evidence type="ECO:0000259" key="9">
    <source>
        <dbReference type="PROSITE" id="PS50808"/>
    </source>
</evidence>